<dbReference type="InterPro" id="IPR000086">
    <property type="entry name" value="NUDIX_hydrolase_dom"/>
</dbReference>
<evidence type="ECO:0000256" key="1">
    <source>
        <dbReference type="ARBA" id="ARBA00022801"/>
    </source>
</evidence>
<dbReference type="SUPFAM" id="SSF55811">
    <property type="entry name" value="Nudix"/>
    <property type="match status" value="1"/>
</dbReference>
<gene>
    <name evidence="3" type="ORF">GCM10011608_55410</name>
</gene>
<dbReference type="Pfam" id="PF00293">
    <property type="entry name" value="NUDIX"/>
    <property type="match status" value="1"/>
</dbReference>
<dbReference type="PROSITE" id="PS51462">
    <property type="entry name" value="NUDIX"/>
    <property type="match status" value="1"/>
</dbReference>
<comment type="caution">
    <text evidence="3">The sequence shown here is derived from an EMBL/GenBank/DDBJ whole genome shotgun (WGS) entry which is preliminary data.</text>
</comment>
<dbReference type="CDD" id="cd24158">
    <property type="entry name" value="NUDIX_ADPRase_Rv1700"/>
    <property type="match status" value="1"/>
</dbReference>
<dbReference type="GO" id="GO:0006753">
    <property type="term" value="P:nucleoside phosphate metabolic process"/>
    <property type="evidence" value="ECO:0007669"/>
    <property type="project" value="TreeGrafter"/>
</dbReference>
<dbReference type="PANTHER" id="PTHR11839:SF31">
    <property type="entry name" value="ADP-RIBOSE PYROPHOSPHATASE"/>
    <property type="match status" value="1"/>
</dbReference>
<protein>
    <submittedName>
        <fullName evidence="3">ADP-ribose pyrophosphatase</fullName>
    </submittedName>
</protein>
<keyword evidence="4" id="KW-1185">Reference proteome</keyword>
<feature type="domain" description="Nudix hydrolase" evidence="2">
    <location>
        <begin position="56"/>
        <end position="191"/>
    </location>
</feature>
<dbReference type="InterPro" id="IPR015797">
    <property type="entry name" value="NUDIX_hydrolase-like_dom_sf"/>
</dbReference>
<accession>A0A917U9T1</accession>
<dbReference type="AlphaFoldDB" id="A0A917U9T1"/>
<dbReference type="Proteomes" id="UP000608890">
    <property type="component" value="Unassembled WGS sequence"/>
</dbReference>
<evidence type="ECO:0000313" key="3">
    <source>
        <dbReference type="EMBL" id="GGM63069.1"/>
    </source>
</evidence>
<organism evidence="3 4">
    <name type="scientific">Micromonospora sonchi</name>
    <dbReference type="NCBI Taxonomy" id="1763543"/>
    <lineage>
        <taxon>Bacteria</taxon>
        <taxon>Bacillati</taxon>
        <taxon>Actinomycetota</taxon>
        <taxon>Actinomycetes</taxon>
        <taxon>Micromonosporales</taxon>
        <taxon>Micromonosporaceae</taxon>
        <taxon>Micromonospora</taxon>
    </lineage>
</organism>
<dbReference type="GO" id="GO:0016787">
    <property type="term" value="F:hydrolase activity"/>
    <property type="evidence" value="ECO:0007669"/>
    <property type="project" value="UniProtKB-KW"/>
</dbReference>
<evidence type="ECO:0000313" key="4">
    <source>
        <dbReference type="Proteomes" id="UP000608890"/>
    </source>
</evidence>
<name>A0A917U9T1_9ACTN</name>
<dbReference type="Gene3D" id="3.90.79.10">
    <property type="entry name" value="Nucleoside Triphosphate Pyrophosphohydrolase"/>
    <property type="match status" value="1"/>
</dbReference>
<evidence type="ECO:0000259" key="2">
    <source>
        <dbReference type="PROSITE" id="PS51462"/>
    </source>
</evidence>
<keyword evidence="1" id="KW-0378">Hydrolase</keyword>
<dbReference type="GO" id="GO:0005829">
    <property type="term" value="C:cytosol"/>
    <property type="evidence" value="ECO:0007669"/>
    <property type="project" value="TreeGrafter"/>
</dbReference>
<reference evidence="3" key="1">
    <citation type="journal article" date="2014" name="Int. J. Syst. Evol. Microbiol.">
        <title>Complete genome sequence of Corynebacterium casei LMG S-19264T (=DSM 44701T), isolated from a smear-ripened cheese.</title>
        <authorList>
            <consortium name="US DOE Joint Genome Institute (JGI-PGF)"/>
            <person name="Walter F."/>
            <person name="Albersmeier A."/>
            <person name="Kalinowski J."/>
            <person name="Ruckert C."/>
        </authorList>
    </citation>
    <scope>NUCLEOTIDE SEQUENCE</scope>
    <source>
        <strain evidence="3">CGMCC 4.7312</strain>
    </source>
</reference>
<dbReference type="GO" id="GO:0019693">
    <property type="term" value="P:ribose phosphate metabolic process"/>
    <property type="evidence" value="ECO:0007669"/>
    <property type="project" value="TreeGrafter"/>
</dbReference>
<dbReference type="EMBL" id="BMNB01000039">
    <property type="protein sequence ID" value="GGM63069.1"/>
    <property type="molecule type" value="Genomic_DNA"/>
</dbReference>
<proteinExistence type="predicted"/>
<dbReference type="PANTHER" id="PTHR11839">
    <property type="entry name" value="UDP/ADP-SUGAR PYROPHOSPHATASE"/>
    <property type="match status" value="1"/>
</dbReference>
<sequence>MARGGSAQTARGGPVSAVEHRYEVRSREVRYRGRIFEVVTEEVSMPGGGTAARDLVRHVGAVAVVALDDAGQVVLIRQYRQPVGRRLWELPAGLTDVTGEDPATTAMRELAEEVDLTAGRLDVLVDLHSSPGFTDELVRVFLARDLGDVPAEQRHDRHDEEADLQIVRIDLDEAVGMVLAGEITNASCVAGLLAAARARDAGWSVLRRPDTPLPG</sequence>
<reference evidence="3" key="2">
    <citation type="submission" date="2020-09" db="EMBL/GenBank/DDBJ databases">
        <authorList>
            <person name="Sun Q."/>
            <person name="Zhou Y."/>
        </authorList>
    </citation>
    <scope>NUCLEOTIDE SEQUENCE</scope>
    <source>
        <strain evidence="3">CGMCC 4.7312</strain>
    </source>
</reference>